<comment type="caution">
    <text evidence="3">The sequence shown here is derived from an EMBL/GenBank/DDBJ whole genome shotgun (WGS) entry which is preliminary data.</text>
</comment>
<sequence length="224" mass="25133">MTDKKTNSTWLDRYKDVGKWKKVNVKYLLLLLFLGIFFMIVSNVFTESGDDESMLPVSGLETENKSEKQEPEAEPVFKSSGSDGPLSMGDYEALYEAQLKKALEQMMGVSEVTVFVNLAETERQVYQTNINSKEQTTDETDREGGKRQVQDVTKDEQVVIIRSGDKEEPLIQRVEKPDVKGVLIVAKGVDNIQVKTSVVEAVSRALDVPSHRVSVMPKKNEGEL</sequence>
<name>A0A3M7TTK9_9BACI</name>
<evidence type="ECO:0000313" key="4">
    <source>
        <dbReference type="Proteomes" id="UP000278746"/>
    </source>
</evidence>
<keyword evidence="2" id="KW-1133">Transmembrane helix</keyword>
<keyword evidence="2" id="KW-0812">Transmembrane</keyword>
<feature type="region of interest" description="Disordered" evidence="1">
    <location>
        <begin position="50"/>
        <end position="84"/>
    </location>
</feature>
<proteinExistence type="predicted"/>
<dbReference type="EMBL" id="RHIB01000001">
    <property type="protein sequence ID" value="RNA68976.1"/>
    <property type="molecule type" value="Genomic_DNA"/>
</dbReference>
<dbReference type="NCBIfam" id="TIGR02830">
    <property type="entry name" value="spore_III_AG"/>
    <property type="match status" value="1"/>
</dbReference>
<dbReference type="InterPro" id="IPR014195">
    <property type="entry name" value="Spore_III_AG"/>
</dbReference>
<dbReference type="Proteomes" id="UP000278746">
    <property type="component" value="Unassembled WGS sequence"/>
</dbReference>
<accession>A0A3M7TTK9</accession>
<reference evidence="3 4" key="1">
    <citation type="submission" date="2018-10" db="EMBL/GenBank/DDBJ databases">
        <title>Bacillus Keqinensis sp. nov., a moderately halophilic bacterium isolated from a saline-alkaline lake.</title>
        <authorList>
            <person name="Wang H."/>
        </authorList>
    </citation>
    <scope>NUCLEOTIDE SEQUENCE [LARGE SCALE GENOMIC DNA]</scope>
    <source>
        <strain evidence="3 4">KQ-3</strain>
    </source>
</reference>
<dbReference type="RefSeq" id="WP_122896498.1">
    <property type="nucleotide sequence ID" value="NZ_RHIB01000001.1"/>
</dbReference>
<keyword evidence="2" id="KW-0472">Membrane</keyword>
<feature type="transmembrane region" description="Helical" evidence="2">
    <location>
        <begin position="27"/>
        <end position="45"/>
    </location>
</feature>
<dbReference type="AlphaFoldDB" id="A0A3M7TTK9"/>
<evidence type="ECO:0000256" key="1">
    <source>
        <dbReference type="SAM" id="MobiDB-lite"/>
    </source>
</evidence>
<evidence type="ECO:0000313" key="3">
    <source>
        <dbReference type="EMBL" id="RNA68976.1"/>
    </source>
</evidence>
<feature type="region of interest" description="Disordered" evidence="1">
    <location>
        <begin position="129"/>
        <end position="151"/>
    </location>
</feature>
<evidence type="ECO:0000256" key="2">
    <source>
        <dbReference type="SAM" id="Phobius"/>
    </source>
</evidence>
<dbReference type="OrthoDB" id="2381602at2"/>
<keyword evidence="4" id="KW-1185">Reference proteome</keyword>
<organism evidence="3 4">
    <name type="scientific">Alteribacter keqinensis</name>
    <dbReference type="NCBI Taxonomy" id="2483800"/>
    <lineage>
        <taxon>Bacteria</taxon>
        <taxon>Bacillati</taxon>
        <taxon>Bacillota</taxon>
        <taxon>Bacilli</taxon>
        <taxon>Bacillales</taxon>
        <taxon>Bacillaceae</taxon>
        <taxon>Alteribacter</taxon>
    </lineage>
</organism>
<feature type="compositionally biased region" description="Basic and acidic residues" evidence="1">
    <location>
        <begin position="62"/>
        <end position="71"/>
    </location>
</feature>
<protein>
    <submittedName>
        <fullName evidence="3">Stage III sporulation protein AG</fullName>
    </submittedName>
</protein>
<feature type="compositionally biased region" description="Basic and acidic residues" evidence="1">
    <location>
        <begin position="142"/>
        <end position="151"/>
    </location>
</feature>
<gene>
    <name evidence="3" type="primary">spoIIIAG</name>
    <name evidence="3" type="ORF">EBO34_03180</name>
</gene>